<organism evidence="1 2">
    <name type="scientific">Hebeloma cylindrosporum</name>
    <dbReference type="NCBI Taxonomy" id="76867"/>
    <lineage>
        <taxon>Eukaryota</taxon>
        <taxon>Fungi</taxon>
        <taxon>Dikarya</taxon>
        <taxon>Basidiomycota</taxon>
        <taxon>Agaricomycotina</taxon>
        <taxon>Agaricomycetes</taxon>
        <taxon>Agaricomycetidae</taxon>
        <taxon>Agaricales</taxon>
        <taxon>Agaricineae</taxon>
        <taxon>Hymenogastraceae</taxon>
        <taxon>Hebeloma</taxon>
    </lineage>
</organism>
<sequence length="62" mass="6989">MMLRLNHFKGNSETIIGLASSGRKPISRFHQIGRRLNRSPWGKTHLISHTLFSSSKTNDQAA</sequence>
<reference evidence="1 2" key="1">
    <citation type="submission" date="2014-04" db="EMBL/GenBank/DDBJ databases">
        <authorList>
            <consortium name="DOE Joint Genome Institute"/>
            <person name="Kuo A."/>
            <person name="Gay G."/>
            <person name="Dore J."/>
            <person name="Kohler A."/>
            <person name="Nagy L.G."/>
            <person name="Floudas D."/>
            <person name="Copeland A."/>
            <person name="Barry K.W."/>
            <person name="Cichocki N."/>
            <person name="Veneault-Fourrey C."/>
            <person name="LaButti K."/>
            <person name="Lindquist E.A."/>
            <person name="Lipzen A."/>
            <person name="Lundell T."/>
            <person name="Morin E."/>
            <person name="Murat C."/>
            <person name="Sun H."/>
            <person name="Tunlid A."/>
            <person name="Henrissat B."/>
            <person name="Grigoriev I.V."/>
            <person name="Hibbett D.S."/>
            <person name="Martin F."/>
            <person name="Nordberg H.P."/>
            <person name="Cantor M.N."/>
            <person name="Hua S.X."/>
        </authorList>
    </citation>
    <scope>NUCLEOTIDE SEQUENCE [LARGE SCALE GENOMIC DNA]</scope>
    <source>
        <strain evidence="2">h7</strain>
    </source>
</reference>
<accession>A0A0C3C5I4</accession>
<proteinExistence type="predicted"/>
<dbReference type="HOGENOM" id="CLU_2904419_0_0_1"/>
<dbReference type="AlphaFoldDB" id="A0A0C3C5I4"/>
<evidence type="ECO:0000313" key="2">
    <source>
        <dbReference type="Proteomes" id="UP000053424"/>
    </source>
</evidence>
<dbReference type="EMBL" id="KN831788">
    <property type="protein sequence ID" value="KIM38866.1"/>
    <property type="molecule type" value="Genomic_DNA"/>
</dbReference>
<reference evidence="2" key="2">
    <citation type="submission" date="2015-01" db="EMBL/GenBank/DDBJ databases">
        <title>Evolutionary Origins and Diversification of the Mycorrhizal Mutualists.</title>
        <authorList>
            <consortium name="DOE Joint Genome Institute"/>
            <consortium name="Mycorrhizal Genomics Consortium"/>
            <person name="Kohler A."/>
            <person name="Kuo A."/>
            <person name="Nagy L.G."/>
            <person name="Floudas D."/>
            <person name="Copeland A."/>
            <person name="Barry K.W."/>
            <person name="Cichocki N."/>
            <person name="Veneault-Fourrey C."/>
            <person name="LaButti K."/>
            <person name="Lindquist E.A."/>
            <person name="Lipzen A."/>
            <person name="Lundell T."/>
            <person name="Morin E."/>
            <person name="Murat C."/>
            <person name="Riley R."/>
            <person name="Ohm R."/>
            <person name="Sun H."/>
            <person name="Tunlid A."/>
            <person name="Henrissat B."/>
            <person name="Grigoriev I.V."/>
            <person name="Hibbett D.S."/>
            <person name="Martin F."/>
        </authorList>
    </citation>
    <scope>NUCLEOTIDE SEQUENCE [LARGE SCALE GENOMIC DNA]</scope>
    <source>
        <strain evidence="2">h7</strain>
    </source>
</reference>
<dbReference type="Proteomes" id="UP000053424">
    <property type="component" value="Unassembled WGS sequence"/>
</dbReference>
<gene>
    <name evidence="1" type="ORF">M413DRAFT_238626</name>
</gene>
<protein>
    <submittedName>
        <fullName evidence="1">Uncharacterized protein</fullName>
    </submittedName>
</protein>
<evidence type="ECO:0000313" key="1">
    <source>
        <dbReference type="EMBL" id="KIM38866.1"/>
    </source>
</evidence>
<name>A0A0C3C5I4_HEBCY</name>
<keyword evidence="2" id="KW-1185">Reference proteome</keyword>